<feature type="domain" description="ABC transporter" evidence="6">
    <location>
        <begin position="19"/>
        <end position="250"/>
    </location>
</feature>
<keyword evidence="2" id="KW-0813">Transport</keyword>
<dbReference type="InterPro" id="IPR003593">
    <property type="entry name" value="AAA+_ATPase"/>
</dbReference>
<dbReference type="Pfam" id="PF00005">
    <property type="entry name" value="ABC_tran"/>
    <property type="match status" value="1"/>
</dbReference>
<dbReference type="GO" id="GO:0005524">
    <property type="term" value="F:ATP binding"/>
    <property type="evidence" value="ECO:0007669"/>
    <property type="project" value="UniProtKB-KW"/>
</dbReference>
<dbReference type="PANTHER" id="PTHR42788">
    <property type="entry name" value="TAURINE IMPORT ATP-BINDING PROTEIN-RELATED"/>
    <property type="match status" value="1"/>
</dbReference>
<evidence type="ECO:0000256" key="5">
    <source>
        <dbReference type="ARBA" id="ARBA00022840"/>
    </source>
</evidence>
<evidence type="ECO:0000256" key="2">
    <source>
        <dbReference type="ARBA" id="ARBA00022448"/>
    </source>
</evidence>
<keyword evidence="4" id="KW-0547">Nucleotide-binding</keyword>
<sequence length="277" mass="29791">MQIEAIDMAGGARRDHAKLVVEGLSKTFGTGPEAVLALAPLDITLERGDFLCVVGPSGCGKTTLLNVVAGFERPTSGRALLDGRPITGPGAERGVVFQQGALFNWMTVLENVAFGPRSCGVPAAKARESARRLLALVGLEAFASKYPYQLSGGMQQRVGIARALANEPEILLMDEPFAALDQQTRELLQEEIRGIWRRTGSTVLWITHSIEEALFLATHIVVMSARPGRVKAAFRSHFSADPDPLVAATPAFSAAKRQILALLRAESQRAQHLESQA</sequence>
<dbReference type="EMBL" id="BAABGJ010000081">
    <property type="protein sequence ID" value="GAA4359363.1"/>
    <property type="molecule type" value="Genomic_DNA"/>
</dbReference>
<comment type="similarity">
    <text evidence="1">Belongs to the ABC transporter superfamily.</text>
</comment>
<keyword evidence="3" id="KW-1003">Cell membrane</keyword>
<keyword evidence="3" id="KW-0472">Membrane</keyword>
<dbReference type="Gene3D" id="3.40.50.300">
    <property type="entry name" value="P-loop containing nucleotide triphosphate hydrolases"/>
    <property type="match status" value="1"/>
</dbReference>
<evidence type="ECO:0000256" key="3">
    <source>
        <dbReference type="ARBA" id="ARBA00022475"/>
    </source>
</evidence>
<dbReference type="PANTHER" id="PTHR42788:SF13">
    <property type="entry name" value="ALIPHATIC SULFONATES IMPORT ATP-BINDING PROTEIN SSUB"/>
    <property type="match status" value="1"/>
</dbReference>
<dbReference type="SMART" id="SM00382">
    <property type="entry name" value="AAA"/>
    <property type="match status" value="1"/>
</dbReference>
<keyword evidence="8" id="KW-1185">Reference proteome</keyword>
<dbReference type="SUPFAM" id="SSF52540">
    <property type="entry name" value="P-loop containing nucleoside triphosphate hydrolases"/>
    <property type="match status" value="1"/>
</dbReference>
<reference evidence="8" key="1">
    <citation type="journal article" date="2019" name="Int. J. Syst. Evol. Microbiol.">
        <title>The Global Catalogue of Microorganisms (GCM) 10K type strain sequencing project: providing services to taxonomists for standard genome sequencing and annotation.</title>
        <authorList>
            <consortium name="The Broad Institute Genomics Platform"/>
            <consortium name="The Broad Institute Genome Sequencing Center for Infectious Disease"/>
            <person name="Wu L."/>
            <person name="Ma J."/>
        </authorList>
    </citation>
    <scope>NUCLEOTIDE SEQUENCE [LARGE SCALE GENOMIC DNA]</scope>
    <source>
        <strain evidence="8">JCM 17804</strain>
    </source>
</reference>
<proteinExistence type="inferred from homology"/>
<evidence type="ECO:0000256" key="4">
    <source>
        <dbReference type="ARBA" id="ARBA00022741"/>
    </source>
</evidence>
<dbReference type="InterPro" id="IPR027417">
    <property type="entry name" value="P-loop_NTPase"/>
</dbReference>
<name>A0ABP8II55_9BURK</name>
<dbReference type="CDD" id="cd03293">
    <property type="entry name" value="ABC_NrtD_SsuB_transporters"/>
    <property type="match status" value="1"/>
</dbReference>
<accession>A0ABP8II55</accession>
<evidence type="ECO:0000313" key="8">
    <source>
        <dbReference type="Proteomes" id="UP001500975"/>
    </source>
</evidence>
<keyword evidence="5 7" id="KW-0067">ATP-binding</keyword>
<dbReference type="InterPro" id="IPR003439">
    <property type="entry name" value="ABC_transporter-like_ATP-bd"/>
</dbReference>
<dbReference type="PROSITE" id="PS50893">
    <property type="entry name" value="ABC_TRANSPORTER_2"/>
    <property type="match status" value="1"/>
</dbReference>
<dbReference type="PROSITE" id="PS00211">
    <property type="entry name" value="ABC_TRANSPORTER_1"/>
    <property type="match status" value="1"/>
</dbReference>
<dbReference type="InterPro" id="IPR050166">
    <property type="entry name" value="ABC_transporter_ATP-bind"/>
</dbReference>
<dbReference type="InterPro" id="IPR017871">
    <property type="entry name" value="ABC_transporter-like_CS"/>
</dbReference>
<organism evidence="7 8">
    <name type="scientific">Variovorax defluvii</name>
    <dbReference type="NCBI Taxonomy" id="913761"/>
    <lineage>
        <taxon>Bacteria</taxon>
        <taxon>Pseudomonadati</taxon>
        <taxon>Pseudomonadota</taxon>
        <taxon>Betaproteobacteria</taxon>
        <taxon>Burkholderiales</taxon>
        <taxon>Comamonadaceae</taxon>
        <taxon>Variovorax</taxon>
    </lineage>
</organism>
<gene>
    <name evidence="7" type="ORF">GCM10023165_55350</name>
</gene>
<evidence type="ECO:0000313" key="7">
    <source>
        <dbReference type="EMBL" id="GAA4359363.1"/>
    </source>
</evidence>
<evidence type="ECO:0000259" key="6">
    <source>
        <dbReference type="PROSITE" id="PS50893"/>
    </source>
</evidence>
<evidence type="ECO:0000256" key="1">
    <source>
        <dbReference type="ARBA" id="ARBA00005417"/>
    </source>
</evidence>
<dbReference type="Proteomes" id="UP001500975">
    <property type="component" value="Unassembled WGS sequence"/>
</dbReference>
<comment type="caution">
    <text evidence="7">The sequence shown here is derived from an EMBL/GenBank/DDBJ whole genome shotgun (WGS) entry which is preliminary data.</text>
</comment>
<protein>
    <submittedName>
        <fullName evidence="7">ABC transporter ATP-binding protein</fullName>
    </submittedName>
</protein>
<dbReference type="RefSeq" id="WP_345542054.1">
    <property type="nucleotide sequence ID" value="NZ_BAABGJ010000081.1"/>
</dbReference>